<organism evidence="1 2">
    <name type="scientific">Canavalia gladiata</name>
    <name type="common">Sword bean</name>
    <name type="synonym">Dolichos gladiatus</name>
    <dbReference type="NCBI Taxonomy" id="3824"/>
    <lineage>
        <taxon>Eukaryota</taxon>
        <taxon>Viridiplantae</taxon>
        <taxon>Streptophyta</taxon>
        <taxon>Embryophyta</taxon>
        <taxon>Tracheophyta</taxon>
        <taxon>Spermatophyta</taxon>
        <taxon>Magnoliopsida</taxon>
        <taxon>eudicotyledons</taxon>
        <taxon>Gunneridae</taxon>
        <taxon>Pentapetalae</taxon>
        <taxon>rosids</taxon>
        <taxon>fabids</taxon>
        <taxon>Fabales</taxon>
        <taxon>Fabaceae</taxon>
        <taxon>Papilionoideae</taxon>
        <taxon>50 kb inversion clade</taxon>
        <taxon>NPAAA clade</taxon>
        <taxon>indigoferoid/millettioid clade</taxon>
        <taxon>Phaseoleae</taxon>
        <taxon>Canavalia</taxon>
    </lineage>
</organism>
<protein>
    <submittedName>
        <fullName evidence="1">Uncharacterized protein</fullName>
    </submittedName>
</protein>
<dbReference type="Proteomes" id="UP001367508">
    <property type="component" value="Unassembled WGS sequence"/>
</dbReference>
<keyword evidence="2" id="KW-1185">Reference proteome</keyword>
<proteinExistence type="predicted"/>
<sequence length="95" mass="10855">MEIPKSLEYRWLRTIKESHCHSGGLVCSFTNHVLTVCKGSIRCKAYEPIDLAICNHEEEVLNSPLALICRSQGHILIGKQTREGETNTWEFVWAQ</sequence>
<reference evidence="1 2" key="1">
    <citation type="submission" date="2024-01" db="EMBL/GenBank/DDBJ databases">
        <title>The genomes of 5 underutilized Papilionoideae crops provide insights into root nodulation and disease resistanc.</title>
        <authorList>
            <person name="Jiang F."/>
        </authorList>
    </citation>
    <scope>NUCLEOTIDE SEQUENCE [LARGE SCALE GENOMIC DNA]</scope>
    <source>
        <strain evidence="1">LVBAO_FW01</strain>
        <tissue evidence="1">Leaves</tissue>
    </source>
</reference>
<name>A0AAN9LA14_CANGL</name>
<accession>A0AAN9LA14</accession>
<evidence type="ECO:0000313" key="2">
    <source>
        <dbReference type="Proteomes" id="UP001367508"/>
    </source>
</evidence>
<dbReference type="AlphaFoldDB" id="A0AAN9LA14"/>
<dbReference type="EMBL" id="JAYMYQ010000005">
    <property type="protein sequence ID" value="KAK7329483.1"/>
    <property type="molecule type" value="Genomic_DNA"/>
</dbReference>
<evidence type="ECO:0000313" key="1">
    <source>
        <dbReference type="EMBL" id="KAK7329483.1"/>
    </source>
</evidence>
<comment type="caution">
    <text evidence="1">The sequence shown here is derived from an EMBL/GenBank/DDBJ whole genome shotgun (WGS) entry which is preliminary data.</text>
</comment>
<gene>
    <name evidence="1" type="ORF">VNO77_23652</name>
</gene>